<feature type="binding site" evidence="12">
    <location>
        <begin position="22"/>
        <end position="23"/>
    </location>
    <ligand>
        <name>phosphoenolpyruvate</name>
        <dbReference type="ChEBI" id="CHEBI:58702"/>
    </ligand>
</feature>
<dbReference type="AlphaFoldDB" id="A0A1M4UQT0"/>
<keyword evidence="12" id="KW-0670">Pyruvate</keyword>
<dbReference type="PANTHER" id="PTHR43783:SF1">
    <property type="entry name" value="UDP-N-ACETYLGLUCOSAMINE 1-CARBOXYVINYLTRANSFERASE"/>
    <property type="match status" value="1"/>
</dbReference>
<dbReference type="STRING" id="1121256.SAMN02746089_00483"/>
<evidence type="ECO:0000256" key="7">
    <source>
        <dbReference type="ARBA" id="ARBA00022984"/>
    </source>
</evidence>
<accession>A0A1M4UQT0</accession>
<dbReference type="InterPro" id="IPR005750">
    <property type="entry name" value="UDP_GlcNAc_COvinyl_MurA"/>
</dbReference>
<evidence type="ECO:0000256" key="8">
    <source>
        <dbReference type="ARBA" id="ARBA00023306"/>
    </source>
</evidence>
<keyword evidence="7 12" id="KW-0573">Peptidoglycan synthesis</keyword>
<dbReference type="GO" id="GO:0071555">
    <property type="term" value="P:cell wall organization"/>
    <property type="evidence" value="ECO:0007669"/>
    <property type="project" value="UniProtKB-KW"/>
</dbReference>
<evidence type="ECO:0000313" key="14">
    <source>
        <dbReference type="EMBL" id="SHE59054.1"/>
    </source>
</evidence>
<dbReference type="InterPro" id="IPR001986">
    <property type="entry name" value="Enolpyruvate_Tfrase_dom"/>
</dbReference>
<feature type="binding site" evidence="12">
    <location>
        <begin position="122"/>
        <end position="126"/>
    </location>
    <ligand>
        <name>UDP-N-acetyl-alpha-D-glucosamine</name>
        <dbReference type="ChEBI" id="CHEBI:57705"/>
    </ligand>
</feature>
<dbReference type="NCBIfam" id="NF006873">
    <property type="entry name" value="PRK09369.1"/>
    <property type="match status" value="1"/>
</dbReference>
<keyword evidence="5 12" id="KW-0808">Transferase</keyword>
<dbReference type="Gene3D" id="3.65.10.10">
    <property type="entry name" value="Enolpyruvate transferase domain"/>
    <property type="match status" value="2"/>
</dbReference>
<comment type="pathway">
    <text evidence="2 12">Cell wall biogenesis; peptidoglycan biosynthesis.</text>
</comment>
<protein>
    <recommendedName>
        <fullName evidence="12">UDP-N-acetylglucosamine 1-carboxyvinyltransferase</fullName>
        <ecNumber evidence="12">2.5.1.7</ecNumber>
    </recommendedName>
    <alternativeName>
        <fullName evidence="12">Enoylpyruvate transferase</fullName>
    </alternativeName>
    <alternativeName>
        <fullName evidence="12">UDP-N-acetylglucosamine enolpyruvyl transferase</fullName>
        <shortName evidence="12">EPT</shortName>
    </alternativeName>
</protein>
<keyword evidence="15" id="KW-1185">Reference proteome</keyword>
<reference evidence="14 15" key="1">
    <citation type="submission" date="2016-11" db="EMBL/GenBank/DDBJ databases">
        <authorList>
            <person name="Jaros S."/>
            <person name="Januszkiewicz K."/>
            <person name="Wedrychowicz H."/>
        </authorList>
    </citation>
    <scope>NUCLEOTIDE SEQUENCE [LARGE SCALE GENOMIC DNA]</scope>
    <source>
        <strain evidence="14 15">DSM 17918</strain>
    </source>
</reference>
<dbReference type="InterPro" id="IPR013792">
    <property type="entry name" value="RNA3'P_cycl/enolpyr_Trfase_a/b"/>
</dbReference>
<feature type="binding site" evidence="12">
    <location>
        <position position="327"/>
    </location>
    <ligand>
        <name>UDP-N-acetyl-alpha-D-glucosamine</name>
        <dbReference type="ChEBI" id="CHEBI:57705"/>
    </ligand>
</feature>
<gene>
    <name evidence="12" type="primary">murA</name>
    <name evidence="14" type="ORF">SAMN02746089_00483</name>
</gene>
<dbReference type="GO" id="GO:0051301">
    <property type="term" value="P:cell division"/>
    <property type="evidence" value="ECO:0007669"/>
    <property type="project" value="UniProtKB-KW"/>
</dbReference>
<dbReference type="Pfam" id="PF00275">
    <property type="entry name" value="EPSP_synthase"/>
    <property type="match status" value="1"/>
</dbReference>
<dbReference type="InterPro" id="IPR036968">
    <property type="entry name" value="Enolpyruvate_Tfrase_sf"/>
</dbReference>
<dbReference type="GO" id="GO:0005737">
    <property type="term" value="C:cytoplasm"/>
    <property type="evidence" value="ECO:0007669"/>
    <property type="project" value="UniProtKB-SubCell"/>
</dbReference>
<feature type="binding site" evidence="12">
    <location>
        <position position="305"/>
    </location>
    <ligand>
        <name>UDP-N-acetyl-alpha-D-glucosamine</name>
        <dbReference type="ChEBI" id="CHEBI:57705"/>
    </ligand>
</feature>
<dbReference type="GO" id="GO:0019277">
    <property type="term" value="P:UDP-N-acetylgalactosamine biosynthetic process"/>
    <property type="evidence" value="ECO:0007669"/>
    <property type="project" value="InterPro"/>
</dbReference>
<comment type="caution">
    <text evidence="12">Lacks conserved residue(s) required for the propagation of feature annotation.</text>
</comment>
<keyword evidence="3 12" id="KW-0963">Cytoplasm</keyword>
<evidence type="ECO:0000259" key="13">
    <source>
        <dbReference type="Pfam" id="PF00275"/>
    </source>
</evidence>
<keyword evidence="8 12" id="KW-0131">Cell cycle</keyword>
<feature type="binding site" evidence="12">
    <location>
        <position position="93"/>
    </location>
    <ligand>
        <name>UDP-N-acetyl-alpha-D-glucosamine</name>
        <dbReference type="ChEBI" id="CHEBI:57705"/>
    </ligand>
</feature>
<sequence>MARLIVEKSPPLKGHVKVSGAKNSVLPIMAASLMSEGNIVLQDIPNLEDVDVMKDVLDAIGSQVQYKGRGIIEIITPRILTCEAPNDLVKKMRASFLIMGALLARTGRARMYMPGGCNIGVRPVDLHLKGFSALGTEIIQEHGYIEARAKKLRGTTIYLDFPSVGATENIMMAACFAEGQTVIENAAEEPEIVDLANFLNKMGAKIKGAGTDTIKIEGVKQLGSAEHRVIPDRIEVGTFMAAGAITGGDIVIDNVIMDHVVSIAAKLKEAGVEIIPYGNSVRVRSDGCLKATDVKTLPYPGFPTDMQAPFMALMSVARGNSIIIETIFENRFLHVEELKRMGAKIKIEGRSAIVEGVPKLTGAQVKVTDLRAGAALVLAGLVAEGKSEITDIFHIDRGYERLEEKLKGLGAIINRVQD</sequence>
<evidence type="ECO:0000256" key="9">
    <source>
        <dbReference type="ARBA" id="ARBA00023316"/>
    </source>
</evidence>
<keyword evidence="9 12" id="KW-0961">Cell wall biogenesis/degradation</keyword>
<dbReference type="HAMAP" id="MF_00111">
    <property type="entry name" value="MurA"/>
    <property type="match status" value="1"/>
</dbReference>
<keyword evidence="6 12" id="KW-0133">Cell shape</keyword>
<dbReference type="UniPathway" id="UPA00219"/>
<evidence type="ECO:0000256" key="5">
    <source>
        <dbReference type="ARBA" id="ARBA00022679"/>
    </source>
</evidence>
<dbReference type="PANTHER" id="PTHR43783">
    <property type="entry name" value="UDP-N-ACETYLGLUCOSAMINE 1-CARBOXYVINYLTRANSFERASE"/>
    <property type="match status" value="1"/>
</dbReference>
<dbReference type="CDD" id="cd01555">
    <property type="entry name" value="UdpNAET"/>
    <property type="match status" value="1"/>
</dbReference>
<dbReference type="RefSeq" id="WP_073341507.1">
    <property type="nucleotide sequence ID" value="NZ_FQVH01000003.1"/>
</dbReference>
<comment type="subcellular location">
    <subcellularLocation>
        <location evidence="1 12">Cytoplasm</location>
    </subcellularLocation>
</comment>
<dbReference type="EMBL" id="FQVH01000003">
    <property type="protein sequence ID" value="SHE59054.1"/>
    <property type="molecule type" value="Genomic_DNA"/>
</dbReference>
<evidence type="ECO:0000256" key="1">
    <source>
        <dbReference type="ARBA" id="ARBA00004496"/>
    </source>
</evidence>
<dbReference type="Proteomes" id="UP000184088">
    <property type="component" value="Unassembled WGS sequence"/>
</dbReference>
<evidence type="ECO:0000256" key="3">
    <source>
        <dbReference type="ARBA" id="ARBA00022490"/>
    </source>
</evidence>
<dbReference type="InterPro" id="IPR050068">
    <property type="entry name" value="MurA_subfamily"/>
</dbReference>
<evidence type="ECO:0000256" key="10">
    <source>
        <dbReference type="ARBA" id="ARBA00038367"/>
    </source>
</evidence>
<feature type="modified residue" description="2-(S-cysteinyl)pyruvic acid O-phosphothioketal" evidence="12">
    <location>
        <position position="117"/>
    </location>
</feature>
<evidence type="ECO:0000256" key="11">
    <source>
        <dbReference type="ARBA" id="ARBA00047527"/>
    </source>
</evidence>
<keyword evidence="4 12" id="KW-0132">Cell division</keyword>
<evidence type="ECO:0000256" key="4">
    <source>
        <dbReference type="ARBA" id="ARBA00022618"/>
    </source>
</evidence>
<proteinExistence type="inferred from homology"/>
<dbReference type="FunFam" id="3.65.10.10:FF:000001">
    <property type="entry name" value="UDP-N-acetylglucosamine 1-carboxyvinyltransferase"/>
    <property type="match status" value="1"/>
</dbReference>
<name>A0A1M4UQT0_9THEO</name>
<evidence type="ECO:0000256" key="6">
    <source>
        <dbReference type="ARBA" id="ARBA00022960"/>
    </source>
</evidence>
<dbReference type="GO" id="GO:0008360">
    <property type="term" value="P:regulation of cell shape"/>
    <property type="evidence" value="ECO:0007669"/>
    <property type="project" value="UniProtKB-KW"/>
</dbReference>
<dbReference type="EC" id="2.5.1.7" evidence="12"/>
<feature type="active site" description="Proton donor" evidence="12">
    <location>
        <position position="117"/>
    </location>
</feature>
<evidence type="ECO:0000256" key="12">
    <source>
        <dbReference type="HAMAP-Rule" id="MF_00111"/>
    </source>
</evidence>
<dbReference type="GO" id="GO:0009252">
    <property type="term" value="P:peptidoglycan biosynthetic process"/>
    <property type="evidence" value="ECO:0007669"/>
    <property type="project" value="UniProtKB-UniRule"/>
</dbReference>
<comment type="similarity">
    <text evidence="10 12">Belongs to the EPSP synthase family. MurA subfamily.</text>
</comment>
<evidence type="ECO:0000313" key="15">
    <source>
        <dbReference type="Proteomes" id="UP000184088"/>
    </source>
</evidence>
<dbReference type="OrthoDB" id="9803760at2"/>
<feature type="domain" description="Enolpyruvate transferase" evidence="13">
    <location>
        <begin position="7"/>
        <end position="406"/>
    </location>
</feature>
<evidence type="ECO:0000256" key="2">
    <source>
        <dbReference type="ARBA" id="ARBA00004752"/>
    </source>
</evidence>
<dbReference type="NCBIfam" id="TIGR01072">
    <property type="entry name" value="murA"/>
    <property type="match status" value="1"/>
</dbReference>
<dbReference type="SUPFAM" id="SSF55205">
    <property type="entry name" value="EPT/RTPC-like"/>
    <property type="match status" value="1"/>
</dbReference>
<comment type="catalytic activity">
    <reaction evidence="11 12">
        <text>phosphoenolpyruvate + UDP-N-acetyl-alpha-D-glucosamine = UDP-N-acetyl-3-O-(1-carboxyvinyl)-alpha-D-glucosamine + phosphate</text>
        <dbReference type="Rhea" id="RHEA:18681"/>
        <dbReference type="ChEBI" id="CHEBI:43474"/>
        <dbReference type="ChEBI" id="CHEBI:57705"/>
        <dbReference type="ChEBI" id="CHEBI:58702"/>
        <dbReference type="ChEBI" id="CHEBI:68483"/>
        <dbReference type="EC" id="2.5.1.7"/>
    </reaction>
</comment>
<comment type="function">
    <text evidence="12">Cell wall formation. Adds enolpyruvyl to UDP-N-acetylglucosamine.</text>
</comment>
<dbReference type="GO" id="GO:0008760">
    <property type="term" value="F:UDP-N-acetylglucosamine 1-carboxyvinyltransferase activity"/>
    <property type="evidence" value="ECO:0007669"/>
    <property type="project" value="UniProtKB-UniRule"/>
</dbReference>
<organism evidence="14 15">
    <name type="scientific">Caldanaerobius fijiensis DSM 17918</name>
    <dbReference type="NCBI Taxonomy" id="1121256"/>
    <lineage>
        <taxon>Bacteria</taxon>
        <taxon>Bacillati</taxon>
        <taxon>Bacillota</taxon>
        <taxon>Clostridia</taxon>
        <taxon>Thermoanaerobacterales</taxon>
        <taxon>Thermoanaerobacteraceae</taxon>
        <taxon>Caldanaerobius</taxon>
    </lineage>
</organism>